<accession>A0ABX8CQ83</accession>
<dbReference type="EMBL" id="CP074371">
    <property type="protein sequence ID" value="QVI22052.1"/>
    <property type="molecule type" value="Genomic_DNA"/>
</dbReference>
<keyword evidence="1" id="KW-0732">Signal</keyword>
<name>A0ABX8CQ83_9NOCA</name>
<evidence type="ECO:0000313" key="2">
    <source>
        <dbReference type="EMBL" id="QVI22052.1"/>
    </source>
</evidence>
<feature type="chain" id="PRO_5046602227" description="Secreted protein" evidence="1">
    <location>
        <begin position="27"/>
        <end position="133"/>
    </location>
</feature>
<gene>
    <name evidence="2" type="ORF">KHQ06_02535</name>
</gene>
<feature type="signal peptide" evidence="1">
    <location>
        <begin position="1"/>
        <end position="26"/>
    </location>
</feature>
<keyword evidence="3" id="KW-1185">Reference proteome</keyword>
<protein>
    <recommendedName>
        <fullName evidence="4">Secreted protein</fullName>
    </recommendedName>
</protein>
<proteinExistence type="predicted"/>
<reference evidence="2 3" key="1">
    <citation type="submission" date="2021-04" db="EMBL/GenBank/DDBJ databases">
        <title>Nocardia tengchongensis.</title>
        <authorList>
            <person name="Zhuang k."/>
            <person name="Ran Y."/>
            <person name="Li W."/>
        </authorList>
    </citation>
    <scope>NUCLEOTIDE SEQUENCE [LARGE SCALE GENOMIC DNA]</scope>
    <source>
        <strain evidence="2 3">CFH S0057</strain>
    </source>
</reference>
<dbReference type="Proteomes" id="UP000683310">
    <property type="component" value="Chromosome"/>
</dbReference>
<evidence type="ECO:0000256" key="1">
    <source>
        <dbReference type="SAM" id="SignalP"/>
    </source>
</evidence>
<evidence type="ECO:0008006" key="4">
    <source>
        <dbReference type="Google" id="ProtNLM"/>
    </source>
</evidence>
<evidence type="ECO:0000313" key="3">
    <source>
        <dbReference type="Proteomes" id="UP000683310"/>
    </source>
</evidence>
<organism evidence="2 3">
    <name type="scientific">Nocardia tengchongensis</name>
    <dbReference type="NCBI Taxonomy" id="2055889"/>
    <lineage>
        <taxon>Bacteria</taxon>
        <taxon>Bacillati</taxon>
        <taxon>Actinomycetota</taxon>
        <taxon>Actinomycetes</taxon>
        <taxon>Mycobacteriales</taxon>
        <taxon>Nocardiaceae</taxon>
        <taxon>Nocardia</taxon>
    </lineage>
</organism>
<sequence length="133" mass="14042">MSRSLRNRVLTVAVVGSLGTLLAVGAATTANGEPRAVIQGRTEVTAHVTGEKPNNKCQIAGHDVSGPWGVVDADGTVTLTLGSAYHGGKRLRVICEDPKRGDASLHTVKSDRVAFDGLLSPIRQIMHNRFFAA</sequence>
<dbReference type="RefSeq" id="WP_213558141.1">
    <property type="nucleotide sequence ID" value="NZ_JBHXAJ010000004.1"/>
</dbReference>